<dbReference type="GO" id="GO:0031624">
    <property type="term" value="F:ubiquitin conjugating enzyme binding"/>
    <property type="evidence" value="ECO:0007669"/>
    <property type="project" value="TreeGrafter"/>
</dbReference>
<dbReference type="GO" id="GO:0061630">
    <property type="term" value="F:ubiquitin protein ligase activity"/>
    <property type="evidence" value="ECO:0007669"/>
    <property type="project" value="TreeGrafter"/>
</dbReference>
<feature type="compositionally biased region" description="Polar residues" evidence="1">
    <location>
        <begin position="309"/>
        <end position="320"/>
    </location>
</feature>
<organism evidence="2 3">
    <name type="scientific">Phyllotreta striolata</name>
    <name type="common">Striped flea beetle</name>
    <name type="synonym">Crioceris striolata</name>
    <dbReference type="NCBI Taxonomy" id="444603"/>
    <lineage>
        <taxon>Eukaryota</taxon>
        <taxon>Metazoa</taxon>
        <taxon>Ecdysozoa</taxon>
        <taxon>Arthropoda</taxon>
        <taxon>Hexapoda</taxon>
        <taxon>Insecta</taxon>
        <taxon>Pterygota</taxon>
        <taxon>Neoptera</taxon>
        <taxon>Endopterygota</taxon>
        <taxon>Coleoptera</taxon>
        <taxon>Polyphaga</taxon>
        <taxon>Cucujiformia</taxon>
        <taxon>Chrysomeloidea</taxon>
        <taxon>Chrysomelidae</taxon>
        <taxon>Galerucinae</taxon>
        <taxon>Alticini</taxon>
        <taxon>Phyllotreta</taxon>
    </lineage>
</organism>
<dbReference type="PANTHER" id="PTHR45877">
    <property type="entry name" value="E3 UBIQUITIN-PROTEIN LIGASE SIAH2"/>
    <property type="match status" value="1"/>
</dbReference>
<evidence type="ECO:0000256" key="1">
    <source>
        <dbReference type="SAM" id="MobiDB-lite"/>
    </source>
</evidence>
<proteinExistence type="predicted"/>
<dbReference type="OrthoDB" id="6704469at2759"/>
<dbReference type="GO" id="GO:0005737">
    <property type="term" value="C:cytoplasm"/>
    <property type="evidence" value="ECO:0007669"/>
    <property type="project" value="TreeGrafter"/>
</dbReference>
<evidence type="ECO:0000313" key="2">
    <source>
        <dbReference type="EMBL" id="CAG9863474.1"/>
    </source>
</evidence>
<gene>
    <name evidence="2" type="ORF">PHYEVI_LOCUS9762</name>
</gene>
<keyword evidence="3" id="KW-1185">Reference proteome</keyword>
<protein>
    <submittedName>
        <fullName evidence="2">Uncharacterized protein</fullName>
    </submittedName>
</protein>
<feature type="region of interest" description="Disordered" evidence="1">
    <location>
        <begin position="281"/>
        <end position="350"/>
    </location>
</feature>
<sequence length="458" mass="52176">MNNRPPSIPFSVIRELRCGNCRNAISCAPVIVLSHEVVLCGRCHKVTKNGYRNHAFEALASIFLYPCRYWSNHCPRILQWNECFDHEERCSYSSGCGLFFKHPKAFVKGARDMPFDDVRLIPVPETLFDQIKCVQCESYLSCEPVHIRPDGRNLCHRCYSSNGAPGECLRNVAYEMVSNILVFPCVYRNRGCPTRLKFGRDLWHHESECSYNQMYRKPERNASKKERGVIQTHSGHYYGTITPYSAPFAPPSTNSEFDINKELVKSLKKQQERKMMKAEEINSAILDNSSVENKSSSSEYSTRSDEPQTPRSAYSDNFAYTNGVRDDPEADSGGGEPPPASRRGSNDGERHLSRANSYIYEPVLYKGQKSPLQDLDYNLLAGHYPVFLNPYGQGIIPKPSFRSAVRTDSFLNNKELINELRLKQQLKARSAEKRDADNSPYKECNNLEEILQAHNNIG</sequence>
<dbReference type="Proteomes" id="UP001153712">
    <property type="component" value="Chromosome 6"/>
</dbReference>
<reference evidence="2" key="1">
    <citation type="submission" date="2022-01" db="EMBL/GenBank/DDBJ databases">
        <authorList>
            <person name="King R."/>
        </authorList>
    </citation>
    <scope>NUCLEOTIDE SEQUENCE</scope>
</reference>
<feature type="compositionally biased region" description="Low complexity" evidence="1">
    <location>
        <begin position="289"/>
        <end position="301"/>
    </location>
</feature>
<dbReference type="AlphaFoldDB" id="A0A9N9TWY6"/>
<name>A0A9N9TWY6_PHYSR</name>
<dbReference type="PANTHER" id="PTHR45877:SF2">
    <property type="entry name" value="E3 UBIQUITIN-PROTEIN LIGASE SINA-RELATED"/>
    <property type="match status" value="1"/>
</dbReference>
<dbReference type="GO" id="GO:0043161">
    <property type="term" value="P:proteasome-mediated ubiquitin-dependent protein catabolic process"/>
    <property type="evidence" value="ECO:0007669"/>
    <property type="project" value="TreeGrafter"/>
</dbReference>
<dbReference type="EMBL" id="OU900099">
    <property type="protein sequence ID" value="CAG9863474.1"/>
    <property type="molecule type" value="Genomic_DNA"/>
</dbReference>
<dbReference type="InterPro" id="IPR004162">
    <property type="entry name" value="SINA-like_animal"/>
</dbReference>
<dbReference type="InterPro" id="IPR013083">
    <property type="entry name" value="Znf_RING/FYVE/PHD"/>
</dbReference>
<dbReference type="Gene3D" id="3.30.40.10">
    <property type="entry name" value="Zinc/RING finger domain, C3HC4 (zinc finger)"/>
    <property type="match status" value="1"/>
</dbReference>
<accession>A0A9N9TWY6</accession>
<evidence type="ECO:0000313" key="3">
    <source>
        <dbReference type="Proteomes" id="UP001153712"/>
    </source>
</evidence>